<organism evidence="2 3">
    <name type="scientific">Fodinicola feengrottensis</name>
    <dbReference type="NCBI Taxonomy" id="435914"/>
    <lineage>
        <taxon>Bacteria</taxon>
        <taxon>Bacillati</taxon>
        <taxon>Actinomycetota</taxon>
        <taxon>Actinomycetes</taxon>
        <taxon>Mycobacteriales</taxon>
        <taxon>Fodinicola</taxon>
    </lineage>
</organism>
<accession>A0ABN2GLW3</accession>
<protein>
    <submittedName>
        <fullName evidence="2">Uncharacterized protein</fullName>
    </submittedName>
</protein>
<dbReference type="Proteomes" id="UP001500618">
    <property type="component" value="Unassembled WGS sequence"/>
</dbReference>
<sequence length="120" mass="13083">MSATVTTDPTSAPVRIQPRGGPQPPRVFFLWRTKDPSGVSGTGCVAWGVEWPDGHAATQWSGDRYGIAQITEWERVQDILTIHGHGGATELRYLGPLVCDSCLTIQPSHRGESGTPDRMR</sequence>
<dbReference type="RefSeq" id="WP_344309673.1">
    <property type="nucleotide sequence ID" value="NZ_BAAANY010000008.1"/>
</dbReference>
<proteinExistence type="predicted"/>
<feature type="region of interest" description="Disordered" evidence="1">
    <location>
        <begin position="1"/>
        <end position="23"/>
    </location>
</feature>
<comment type="caution">
    <text evidence="2">The sequence shown here is derived from an EMBL/GenBank/DDBJ whole genome shotgun (WGS) entry which is preliminary data.</text>
</comment>
<feature type="compositionally biased region" description="Polar residues" evidence="1">
    <location>
        <begin position="1"/>
        <end position="10"/>
    </location>
</feature>
<name>A0ABN2GLW3_9ACTN</name>
<evidence type="ECO:0000256" key="1">
    <source>
        <dbReference type="SAM" id="MobiDB-lite"/>
    </source>
</evidence>
<evidence type="ECO:0000313" key="2">
    <source>
        <dbReference type="EMBL" id="GAA1673228.1"/>
    </source>
</evidence>
<evidence type="ECO:0000313" key="3">
    <source>
        <dbReference type="Proteomes" id="UP001500618"/>
    </source>
</evidence>
<reference evidence="2 3" key="1">
    <citation type="journal article" date="2019" name="Int. J. Syst. Evol. Microbiol.">
        <title>The Global Catalogue of Microorganisms (GCM) 10K type strain sequencing project: providing services to taxonomists for standard genome sequencing and annotation.</title>
        <authorList>
            <consortium name="The Broad Institute Genomics Platform"/>
            <consortium name="The Broad Institute Genome Sequencing Center for Infectious Disease"/>
            <person name="Wu L."/>
            <person name="Ma J."/>
        </authorList>
    </citation>
    <scope>NUCLEOTIDE SEQUENCE [LARGE SCALE GENOMIC DNA]</scope>
    <source>
        <strain evidence="2 3">JCM 14718</strain>
    </source>
</reference>
<dbReference type="EMBL" id="BAAANY010000008">
    <property type="protein sequence ID" value="GAA1673228.1"/>
    <property type="molecule type" value="Genomic_DNA"/>
</dbReference>
<gene>
    <name evidence="2" type="ORF">GCM10009765_23190</name>
</gene>
<keyword evidence="3" id="KW-1185">Reference proteome</keyword>